<evidence type="ECO:0000313" key="1">
    <source>
        <dbReference type="EMBL" id="OOQ59425.1"/>
    </source>
</evidence>
<dbReference type="EMBL" id="MBTF01000012">
    <property type="protein sequence ID" value="OOQ59425.1"/>
    <property type="molecule type" value="Genomic_DNA"/>
</dbReference>
<name>A0A1S9PEQ0_9SPHI</name>
<protein>
    <submittedName>
        <fullName evidence="1">Uncharacterized protein</fullName>
    </submittedName>
</protein>
<reference evidence="1 2" key="1">
    <citation type="submission" date="2016-07" db="EMBL/GenBank/DDBJ databases">
        <title>Genomic analysis of zinc-resistant bacterium Mucilaginibacter pedocola TBZ30.</title>
        <authorList>
            <person name="Huang J."/>
            <person name="Tang J."/>
        </authorList>
    </citation>
    <scope>NUCLEOTIDE SEQUENCE [LARGE SCALE GENOMIC DNA]</scope>
    <source>
        <strain evidence="1 2">TBZ30</strain>
    </source>
</reference>
<dbReference type="RefSeq" id="WP_078348154.1">
    <property type="nucleotide sequence ID" value="NZ_MBTF01000012.1"/>
</dbReference>
<gene>
    <name evidence="1" type="ORF">BC343_04380</name>
</gene>
<dbReference type="AlphaFoldDB" id="A0A1S9PEQ0"/>
<proteinExistence type="predicted"/>
<keyword evidence="2" id="KW-1185">Reference proteome</keyword>
<organism evidence="1 2">
    <name type="scientific">Mucilaginibacter pedocola</name>
    <dbReference type="NCBI Taxonomy" id="1792845"/>
    <lineage>
        <taxon>Bacteria</taxon>
        <taxon>Pseudomonadati</taxon>
        <taxon>Bacteroidota</taxon>
        <taxon>Sphingobacteriia</taxon>
        <taxon>Sphingobacteriales</taxon>
        <taxon>Sphingobacteriaceae</taxon>
        <taxon>Mucilaginibacter</taxon>
    </lineage>
</organism>
<dbReference type="STRING" id="1792845.BC343_04380"/>
<sequence length="81" mass="8792">MQEPNLQQEAFINEMAGYAGYLHKQGWTSEQIKAALITRGLDETNAACIVDGFERAKKERLDNAGTIVKTILGLLGLAAGK</sequence>
<accession>A0A1S9PEQ0</accession>
<dbReference type="Proteomes" id="UP000189739">
    <property type="component" value="Unassembled WGS sequence"/>
</dbReference>
<dbReference type="OrthoDB" id="1003670at2"/>
<comment type="caution">
    <text evidence="1">The sequence shown here is derived from an EMBL/GenBank/DDBJ whole genome shotgun (WGS) entry which is preliminary data.</text>
</comment>
<evidence type="ECO:0000313" key="2">
    <source>
        <dbReference type="Proteomes" id="UP000189739"/>
    </source>
</evidence>